<sequence>MPTIRFKEHDYLSAGDESVLDTLLRNQISIPYGCRAGACQACTLQAAPDQIPDDCQPGLTEQQIRQGHFLACQCIPEQDIDVNAVDISEQKISATIIDKTQLDERTLRLRLSCRLRWRAGQYITLWINNIARCYSIASVARLDPFVELHIRAHPHGLFSQQLFNSAEILDVIHLQGPLGHFVYDQEFANQPLLLIGAGTGIAPLIGIARDAKDYGHHANIHLLALDHTTENYAQQQLDALRNSAAIFSYQTDLTDNTETIIGNQFPSLRGQRVYICGGEDFVQKIRKRCFMLGASPRDIITEAFINFGSQR</sequence>
<dbReference type="InterPro" id="IPR017927">
    <property type="entry name" value="FAD-bd_FR_type"/>
</dbReference>
<name>A0ABS6VTM4_9GAMM</name>
<feature type="domain" description="FAD-binding FR-type" evidence="2">
    <location>
        <begin position="89"/>
        <end position="184"/>
    </location>
</feature>
<dbReference type="PROSITE" id="PS51085">
    <property type="entry name" value="2FE2S_FER_2"/>
    <property type="match status" value="1"/>
</dbReference>
<evidence type="ECO:0000313" key="4">
    <source>
        <dbReference type="Proteomes" id="UP001166291"/>
    </source>
</evidence>
<organism evidence="3 4">
    <name type="scientific">Zhongshania aquimaris</name>
    <dbReference type="NCBI Taxonomy" id="2857107"/>
    <lineage>
        <taxon>Bacteria</taxon>
        <taxon>Pseudomonadati</taxon>
        <taxon>Pseudomonadota</taxon>
        <taxon>Gammaproteobacteria</taxon>
        <taxon>Cellvibrionales</taxon>
        <taxon>Spongiibacteraceae</taxon>
        <taxon>Zhongshania</taxon>
    </lineage>
</organism>
<dbReference type="Pfam" id="PF00970">
    <property type="entry name" value="FAD_binding_6"/>
    <property type="match status" value="1"/>
</dbReference>
<dbReference type="InterPro" id="IPR001041">
    <property type="entry name" value="2Fe-2S_ferredoxin-type"/>
</dbReference>
<accession>A0ABS6VTM4</accession>
<protein>
    <submittedName>
        <fullName evidence="3">2Fe-2S iron-sulfur cluster binding domain-containing protein</fullName>
    </submittedName>
</protein>
<dbReference type="PANTHER" id="PTHR47354:SF3">
    <property type="entry name" value="OXIDOREDUCTASE-RELATED"/>
    <property type="match status" value="1"/>
</dbReference>
<feature type="domain" description="2Fe-2S ferredoxin-type" evidence="1">
    <location>
        <begin position="2"/>
        <end position="88"/>
    </location>
</feature>
<keyword evidence="4" id="KW-1185">Reference proteome</keyword>
<dbReference type="Proteomes" id="UP001166291">
    <property type="component" value="Unassembled WGS sequence"/>
</dbReference>
<comment type="caution">
    <text evidence="3">The sequence shown here is derived from an EMBL/GenBank/DDBJ whole genome shotgun (WGS) entry which is preliminary data.</text>
</comment>
<reference evidence="3" key="1">
    <citation type="submission" date="2021-07" db="EMBL/GenBank/DDBJ databases">
        <title>Zhongshania sp. CAU 1632 isolated from seawater.</title>
        <authorList>
            <person name="Kim W."/>
        </authorList>
    </citation>
    <scope>NUCLEOTIDE SEQUENCE</scope>
    <source>
        <strain evidence="3">CAU 1632</strain>
    </source>
</reference>
<gene>
    <name evidence="3" type="ORF">KXJ70_12830</name>
</gene>
<proteinExistence type="predicted"/>
<dbReference type="InterPro" id="IPR008333">
    <property type="entry name" value="Cbr1-like_FAD-bd_dom"/>
</dbReference>
<dbReference type="InterPro" id="IPR050415">
    <property type="entry name" value="MRET"/>
</dbReference>
<dbReference type="Pfam" id="PF00111">
    <property type="entry name" value="Fer2"/>
    <property type="match status" value="1"/>
</dbReference>
<evidence type="ECO:0000259" key="1">
    <source>
        <dbReference type="PROSITE" id="PS51085"/>
    </source>
</evidence>
<dbReference type="PROSITE" id="PS51384">
    <property type="entry name" value="FAD_FR"/>
    <property type="match status" value="1"/>
</dbReference>
<dbReference type="PANTHER" id="PTHR47354">
    <property type="entry name" value="NADH OXIDOREDUCTASE HCR"/>
    <property type="match status" value="1"/>
</dbReference>
<dbReference type="RefSeq" id="WP_219043909.1">
    <property type="nucleotide sequence ID" value="NZ_JAHWDQ010000003.1"/>
</dbReference>
<evidence type="ECO:0000259" key="2">
    <source>
        <dbReference type="PROSITE" id="PS51384"/>
    </source>
</evidence>
<dbReference type="CDD" id="cd00207">
    <property type="entry name" value="fer2"/>
    <property type="match status" value="1"/>
</dbReference>
<dbReference type="EMBL" id="JAHWDQ010000003">
    <property type="protein sequence ID" value="MBW2941674.1"/>
    <property type="molecule type" value="Genomic_DNA"/>
</dbReference>
<evidence type="ECO:0000313" key="3">
    <source>
        <dbReference type="EMBL" id="MBW2941674.1"/>
    </source>
</evidence>